<protein>
    <submittedName>
        <fullName evidence="1">Uncharacterized protein</fullName>
    </submittedName>
</protein>
<dbReference type="AlphaFoldDB" id="A0A0A9A9N4"/>
<sequence>MGGGKLCPSTRTQIMVEASYHTWLMPSKNLGLLSLTVVQYPDQQLVTKLSKNSTS</sequence>
<organism evidence="1">
    <name type="scientific">Arundo donax</name>
    <name type="common">Giant reed</name>
    <name type="synonym">Donax arundinaceus</name>
    <dbReference type="NCBI Taxonomy" id="35708"/>
    <lineage>
        <taxon>Eukaryota</taxon>
        <taxon>Viridiplantae</taxon>
        <taxon>Streptophyta</taxon>
        <taxon>Embryophyta</taxon>
        <taxon>Tracheophyta</taxon>
        <taxon>Spermatophyta</taxon>
        <taxon>Magnoliopsida</taxon>
        <taxon>Liliopsida</taxon>
        <taxon>Poales</taxon>
        <taxon>Poaceae</taxon>
        <taxon>PACMAD clade</taxon>
        <taxon>Arundinoideae</taxon>
        <taxon>Arundineae</taxon>
        <taxon>Arundo</taxon>
    </lineage>
</organism>
<dbReference type="EMBL" id="GBRH01252200">
    <property type="protein sequence ID" value="JAD45695.1"/>
    <property type="molecule type" value="Transcribed_RNA"/>
</dbReference>
<evidence type="ECO:0000313" key="1">
    <source>
        <dbReference type="EMBL" id="JAD45695.1"/>
    </source>
</evidence>
<proteinExistence type="predicted"/>
<name>A0A0A9A9N4_ARUDO</name>
<reference evidence="1" key="1">
    <citation type="submission" date="2014-09" db="EMBL/GenBank/DDBJ databases">
        <authorList>
            <person name="Magalhaes I.L.F."/>
            <person name="Oliveira U."/>
            <person name="Santos F.R."/>
            <person name="Vidigal T.H.D.A."/>
            <person name="Brescovit A.D."/>
            <person name="Santos A.J."/>
        </authorList>
    </citation>
    <scope>NUCLEOTIDE SEQUENCE</scope>
    <source>
        <tissue evidence="1">Shoot tissue taken approximately 20 cm above the soil surface</tissue>
    </source>
</reference>
<accession>A0A0A9A9N4</accession>
<reference evidence="1" key="2">
    <citation type="journal article" date="2015" name="Data Brief">
        <title>Shoot transcriptome of the giant reed, Arundo donax.</title>
        <authorList>
            <person name="Barrero R.A."/>
            <person name="Guerrero F.D."/>
            <person name="Moolhuijzen P."/>
            <person name="Goolsby J.A."/>
            <person name="Tidwell J."/>
            <person name="Bellgard S.E."/>
            <person name="Bellgard M.I."/>
        </authorList>
    </citation>
    <scope>NUCLEOTIDE SEQUENCE</scope>
    <source>
        <tissue evidence="1">Shoot tissue taken approximately 20 cm above the soil surface</tissue>
    </source>
</reference>